<keyword evidence="4 5" id="KW-0472">Membrane</keyword>
<evidence type="ECO:0000313" key="7">
    <source>
        <dbReference type="Proteomes" id="UP000283509"/>
    </source>
</evidence>
<dbReference type="Pfam" id="PF13520">
    <property type="entry name" value="AA_permease_2"/>
    <property type="match status" value="1"/>
</dbReference>
<feature type="transmembrane region" description="Helical" evidence="5">
    <location>
        <begin position="181"/>
        <end position="209"/>
    </location>
</feature>
<feature type="transmembrane region" description="Helical" evidence="5">
    <location>
        <begin position="630"/>
        <end position="650"/>
    </location>
</feature>
<reference evidence="6 7" key="2">
    <citation type="submission" date="2019-01" db="EMBL/GenBank/DDBJ databases">
        <title>The decoding of complex shrimp genome reveals the adaptation for benthos swimmer, frequently molting mechanism and breeding impact on genome.</title>
        <authorList>
            <person name="Sun Y."/>
            <person name="Gao Y."/>
            <person name="Yu Y."/>
        </authorList>
    </citation>
    <scope>NUCLEOTIDE SEQUENCE [LARGE SCALE GENOMIC DNA]</scope>
    <source>
        <tissue evidence="6">Muscle</tissue>
    </source>
</reference>
<feature type="transmembrane region" description="Helical" evidence="5">
    <location>
        <begin position="339"/>
        <end position="361"/>
    </location>
</feature>
<feature type="transmembrane region" description="Helical" evidence="5">
    <location>
        <begin position="450"/>
        <end position="470"/>
    </location>
</feature>
<feature type="transmembrane region" description="Helical" evidence="5">
    <location>
        <begin position="502"/>
        <end position="524"/>
    </location>
</feature>
<dbReference type="EMBL" id="QCYY01001444">
    <property type="protein sequence ID" value="ROT78050.1"/>
    <property type="molecule type" value="Genomic_DNA"/>
</dbReference>
<keyword evidence="7" id="KW-1185">Reference proteome</keyword>
<feature type="transmembrane region" description="Helical" evidence="5">
    <location>
        <begin position="603"/>
        <end position="624"/>
    </location>
</feature>
<name>A0A3R7N5T8_PENVA</name>
<organism evidence="6 7">
    <name type="scientific">Penaeus vannamei</name>
    <name type="common">Whiteleg shrimp</name>
    <name type="synonym">Litopenaeus vannamei</name>
    <dbReference type="NCBI Taxonomy" id="6689"/>
    <lineage>
        <taxon>Eukaryota</taxon>
        <taxon>Metazoa</taxon>
        <taxon>Ecdysozoa</taxon>
        <taxon>Arthropoda</taxon>
        <taxon>Crustacea</taxon>
        <taxon>Multicrustacea</taxon>
        <taxon>Malacostraca</taxon>
        <taxon>Eumalacostraca</taxon>
        <taxon>Eucarida</taxon>
        <taxon>Decapoda</taxon>
        <taxon>Dendrobranchiata</taxon>
        <taxon>Penaeoidea</taxon>
        <taxon>Penaeidae</taxon>
        <taxon>Penaeus</taxon>
    </lineage>
</organism>
<dbReference type="PANTHER" id="PTHR11785:SF528">
    <property type="entry name" value="AMINO ACID TRANSPORTER PROTEIN JHI-21"/>
    <property type="match status" value="1"/>
</dbReference>
<dbReference type="GO" id="GO:0015179">
    <property type="term" value="F:L-amino acid transmembrane transporter activity"/>
    <property type="evidence" value="ECO:0007669"/>
    <property type="project" value="TreeGrafter"/>
</dbReference>
<accession>A0A3R7N5T8</accession>
<dbReference type="FunFam" id="1.20.1740.10:FF:000095">
    <property type="entry name" value="B(0,+)-type amino acid transporter 1-like"/>
    <property type="match status" value="1"/>
</dbReference>
<keyword evidence="3 5" id="KW-1133">Transmembrane helix</keyword>
<feature type="transmembrane region" description="Helical" evidence="5">
    <location>
        <begin position="412"/>
        <end position="430"/>
    </location>
</feature>
<feature type="transmembrane region" description="Helical" evidence="5">
    <location>
        <begin position="572"/>
        <end position="591"/>
    </location>
</feature>
<comment type="caution">
    <text evidence="6">The sequence shown here is derived from an EMBL/GenBank/DDBJ whole genome shotgun (WGS) entry which is preliminary data.</text>
</comment>
<sequence length="693" mass="75178">MLPAAGGEYAYILAAFGGLPAFLTLWVNVLVIRPATQAVVALTFADQKWRDNFKSRHRFIRRLMRPSERARLLTALFGHGLLLPGTLSSVTHVVRFASLISPSFVSPSGSPPLSPGILCRRPHTSLSRDFSTVWVLSSRLRVAQAERKTELTYANLTAYLRLANKSRLADDDGGDGRPFPLIWTLSVPLSSVLSSSSVGLAFLSSAWAFSPAPFSLIQVKLLQLLLIISLLPLSFPSIPLFSPTLITPLLSSAFVIPSFLSPPLFSLPKPANFVVVASSFKGEVHAECSSRGLSGYACAYACCPYDYKRRDSLEGADTASLLRDQRACDWRDEGSAQRLIYLITGLGRWAARGVVGLLTFINCASVRLTMRIQTLFTGAKLLALVVIIGAGAMHLCSGHTEQLERAWDGEHSVGGVALALYSGLFAYGGWNYLNFVTEELKDPYRNLPRAIWVGLPLVTVIYVLVNVSYLAVLSPSALMSSNAVAVSFGTIMLGPLRYAVPVFVALSTFGSLNGILFTSGRLFLAGARKGHLPPVLAFIHLRKRTPVPALAITCFLSLCMLGADIISLINCLSFVLWLSIGAAIAALLWLRTTQPQLHRPIRVHVALPITFLACCVYLVVVPMVTEPRSTGMGIIMTLSGIPVYVAGVLWKNKPELLNAVHKSVTHRLQRVLLVVEPDEPVDVPLLPAGDAQT</sequence>
<evidence type="ECO:0000256" key="4">
    <source>
        <dbReference type="ARBA" id="ARBA00023136"/>
    </source>
</evidence>
<dbReference type="Gene3D" id="1.20.1740.10">
    <property type="entry name" value="Amino acid/polyamine transporter I"/>
    <property type="match status" value="1"/>
</dbReference>
<dbReference type="STRING" id="6689.A0A3R7N5T8"/>
<feature type="transmembrane region" description="Helical" evidence="5">
    <location>
        <begin position="72"/>
        <end position="94"/>
    </location>
</feature>
<dbReference type="Proteomes" id="UP000283509">
    <property type="component" value="Unassembled WGS sequence"/>
</dbReference>
<dbReference type="InterPro" id="IPR002293">
    <property type="entry name" value="AA/rel_permease1"/>
</dbReference>
<feature type="transmembrane region" description="Helical" evidence="5">
    <location>
        <begin position="221"/>
        <end position="239"/>
    </location>
</feature>
<evidence type="ECO:0000256" key="5">
    <source>
        <dbReference type="SAM" id="Phobius"/>
    </source>
</evidence>
<evidence type="ECO:0000313" key="6">
    <source>
        <dbReference type="EMBL" id="ROT78050.1"/>
    </source>
</evidence>
<dbReference type="PANTHER" id="PTHR11785">
    <property type="entry name" value="AMINO ACID TRANSPORTER"/>
    <property type="match status" value="1"/>
</dbReference>
<comment type="subcellular location">
    <subcellularLocation>
        <location evidence="1">Membrane</location>
        <topology evidence="1">Multi-pass membrane protein</topology>
    </subcellularLocation>
</comment>
<feature type="transmembrane region" description="Helical" evidence="5">
    <location>
        <begin position="381"/>
        <end position="400"/>
    </location>
</feature>
<protein>
    <submittedName>
        <fullName evidence="6">Y+L amino acid transporter 2</fullName>
    </submittedName>
</protein>
<keyword evidence="2 5" id="KW-0812">Transmembrane</keyword>
<dbReference type="OrthoDB" id="10062876at2759"/>
<dbReference type="AlphaFoldDB" id="A0A3R7N5T8"/>
<evidence type="ECO:0000256" key="2">
    <source>
        <dbReference type="ARBA" id="ARBA00022692"/>
    </source>
</evidence>
<dbReference type="GO" id="GO:0016020">
    <property type="term" value="C:membrane"/>
    <property type="evidence" value="ECO:0007669"/>
    <property type="project" value="UniProtKB-SubCell"/>
</dbReference>
<proteinExistence type="predicted"/>
<dbReference type="InterPro" id="IPR050598">
    <property type="entry name" value="AminoAcid_Transporter"/>
</dbReference>
<feature type="transmembrane region" description="Helical" evidence="5">
    <location>
        <begin position="12"/>
        <end position="32"/>
    </location>
</feature>
<gene>
    <name evidence="6" type="ORF">C7M84_003254</name>
</gene>
<evidence type="ECO:0000256" key="3">
    <source>
        <dbReference type="ARBA" id="ARBA00022989"/>
    </source>
</evidence>
<evidence type="ECO:0000256" key="1">
    <source>
        <dbReference type="ARBA" id="ARBA00004141"/>
    </source>
</evidence>
<reference evidence="6 7" key="1">
    <citation type="submission" date="2018-04" db="EMBL/GenBank/DDBJ databases">
        <authorList>
            <person name="Zhang X."/>
            <person name="Yuan J."/>
            <person name="Li F."/>
            <person name="Xiang J."/>
        </authorList>
    </citation>
    <scope>NUCLEOTIDE SEQUENCE [LARGE SCALE GENOMIC DNA]</scope>
    <source>
        <tissue evidence="6">Muscle</tissue>
    </source>
</reference>
<feature type="transmembrane region" description="Helical" evidence="5">
    <location>
        <begin position="545"/>
        <end position="566"/>
    </location>
</feature>